<dbReference type="OrthoDB" id="9814782at2"/>
<keyword evidence="2" id="KW-1185">Reference proteome</keyword>
<dbReference type="Proteomes" id="UP000201613">
    <property type="component" value="Unassembled WGS sequence"/>
</dbReference>
<dbReference type="RefSeq" id="WP_093993291.1">
    <property type="nucleotide sequence ID" value="NZ_FXZK01000007.1"/>
</dbReference>
<dbReference type="Pfam" id="PF04268">
    <property type="entry name" value="SoxG"/>
    <property type="match status" value="1"/>
</dbReference>
<organism evidence="1 2">
    <name type="scientific">Flavimaricola marinus</name>
    <dbReference type="NCBI Taxonomy" id="1819565"/>
    <lineage>
        <taxon>Bacteria</taxon>
        <taxon>Pseudomonadati</taxon>
        <taxon>Pseudomonadota</taxon>
        <taxon>Alphaproteobacteria</taxon>
        <taxon>Rhodobacterales</taxon>
        <taxon>Paracoccaceae</taxon>
        <taxon>Flavimaricola</taxon>
    </lineage>
</organism>
<dbReference type="AlphaFoldDB" id="A0A238LJN4"/>
<evidence type="ECO:0000313" key="1">
    <source>
        <dbReference type="EMBL" id="SMY09100.1"/>
    </source>
</evidence>
<reference evidence="1 2" key="1">
    <citation type="submission" date="2017-05" db="EMBL/GenBank/DDBJ databases">
        <authorList>
            <person name="Song R."/>
            <person name="Chenine A.L."/>
            <person name="Ruprecht R.M."/>
        </authorList>
    </citation>
    <scope>NUCLEOTIDE SEQUENCE [LARGE SCALE GENOMIC DNA]</scope>
    <source>
        <strain evidence="1 2">CECT 8899</strain>
    </source>
</reference>
<accession>A0A238LJN4</accession>
<protein>
    <submittedName>
        <fullName evidence="1">Sarcosine oxidase, gamma subunit family</fullName>
    </submittedName>
</protein>
<gene>
    <name evidence="1" type="ORF">LOM8899_03262</name>
</gene>
<dbReference type="Gene3D" id="3.30.70.1520">
    <property type="entry name" value="Heterotetrameric sarcosine oxidase"/>
    <property type="match status" value="1"/>
</dbReference>
<dbReference type="EMBL" id="FXZK01000007">
    <property type="protein sequence ID" value="SMY09100.1"/>
    <property type="molecule type" value="Genomic_DNA"/>
</dbReference>
<sequence>MAEAMQKTSPMAVVTALGPRGMITLRGDLAASKLKAVCKALTGADIPAAGHATVVKETGLAWMSPDELLIMLPHAEVPAAIAKIDAALKGSHYLAVDVSDARAVFRVCGSGAREVMGKLCPVDLHPDQFAPGQFRRTRMGQIAAAFWMRDAATFEVVCFRSVADYAFDLLTVSAKAGPVGYY</sequence>
<dbReference type="SUPFAM" id="SSF103025">
    <property type="entry name" value="Folate-binding domain"/>
    <property type="match status" value="1"/>
</dbReference>
<dbReference type="InterPro" id="IPR027266">
    <property type="entry name" value="TrmE/GcvT-like"/>
</dbReference>
<proteinExistence type="predicted"/>
<dbReference type="Gene3D" id="3.30.1360.120">
    <property type="entry name" value="Probable tRNA modification gtpase trme, domain 1"/>
    <property type="match status" value="1"/>
</dbReference>
<evidence type="ECO:0000313" key="2">
    <source>
        <dbReference type="Proteomes" id="UP000201613"/>
    </source>
</evidence>
<dbReference type="InterPro" id="IPR007375">
    <property type="entry name" value="SoxG"/>
</dbReference>
<name>A0A238LJN4_9RHOB</name>